<feature type="chain" id="PRO_5045634660" evidence="1">
    <location>
        <begin position="17"/>
        <end position="197"/>
    </location>
</feature>
<dbReference type="EMBL" id="JBHFEH010000039">
    <property type="protein sequence ID" value="KAL2051065.1"/>
    <property type="molecule type" value="Genomic_DNA"/>
</dbReference>
<proteinExistence type="predicted"/>
<feature type="signal peptide" evidence="1">
    <location>
        <begin position="1"/>
        <end position="16"/>
    </location>
</feature>
<name>A0ABR4AZI9_9LECA</name>
<protein>
    <submittedName>
        <fullName evidence="2">Uncharacterized protein</fullName>
    </submittedName>
</protein>
<dbReference type="Proteomes" id="UP001590951">
    <property type="component" value="Unassembled WGS sequence"/>
</dbReference>
<evidence type="ECO:0000313" key="2">
    <source>
        <dbReference type="EMBL" id="KAL2051065.1"/>
    </source>
</evidence>
<gene>
    <name evidence="2" type="ORF">ABVK25_008659</name>
</gene>
<accession>A0ABR4AZI9</accession>
<reference evidence="2 3" key="1">
    <citation type="submission" date="2024-09" db="EMBL/GenBank/DDBJ databases">
        <title>Rethinking Asexuality: The Enigmatic Case of Functional Sexual Genes in Lepraria (Stereocaulaceae).</title>
        <authorList>
            <person name="Doellman M."/>
            <person name="Sun Y."/>
            <person name="Barcenas-Pena A."/>
            <person name="Lumbsch H.T."/>
            <person name="Grewe F."/>
        </authorList>
    </citation>
    <scope>NUCLEOTIDE SEQUENCE [LARGE SCALE GENOMIC DNA]</scope>
    <source>
        <strain evidence="2 3">Grewe 0041</strain>
    </source>
</reference>
<sequence>MGSLFILNMLLASSLAAPPPSAPLPAPIKVQPFCFTPPDLHPVSKVVNTCNALFTQFTETYEPKGNMLRWTGDSSEVGDDVVHLPITESCINSNRTQACLLEIRTEDQYGDMYPATNILPSGRQIMEECFKDDKCGEIAVPPHFSTSLIVCGTYHSNGTVNDTVIQALQVGSSFKKLSTSISKRRQELGSSDVAGRF</sequence>
<organism evidence="2 3">
    <name type="scientific">Lepraria finkii</name>
    <dbReference type="NCBI Taxonomy" id="1340010"/>
    <lineage>
        <taxon>Eukaryota</taxon>
        <taxon>Fungi</taxon>
        <taxon>Dikarya</taxon>
        <taxon>Ascomycota</taxon>
        <taxon>Pezizomycotina</taxon>
        <taxon>Lecanoromycetes</taxon>
        <taxon>OSLEUM clade</taxon>
        <taxon>Lecanoromycetidae</taxon>
        <taxon>Lecanorales</taxon>
        <taxon>Lecanorineae</taxon>
        <taxon>Stereocaulaceae</taxon>
        <taxon>Lepraria</taxon>
    </lineage>
</organism>
<keyword evidence="1" id="KW-0732">Signal</keyword>
<evidence type="ECO:0000256" key="1">
    <source>
        <dbReference type="SAM" id="SignalP"/>
    </source>
</evidence>
<evidence type="ECO:0000313" key="3">
    <source>
        <dbReference type="Proteomes" id="UP001590951"/>
    </source>
</evidence>
<keyword evidence="3" id="KW-1185">Reference proteome</keyword>
<comment type="caution">
    <text evidence="2">The sequence shown here is derived from an EMBL/GenBank/DDBJ whole genome shotgun (WGS) entry which is preliminary data.</text>
</comment>